<dbReference type="OrthoDB" id="9768004at2"/>
<dbReference type="InterPro" id="IPR016187">
    <property type="entry name" value="CTDL_fold"/>
</dbReference>
<dbReference type="InterPro" id="IPR051043">
    <property type="entry name" value="Sulfatase_Mod_Factor_Kinase"/>
</dbReference>
<dbReference type="GO" id="GO:0004672">
    <property type="term" value="F:protein kinase activity"/>
    <property type="evidence" value="ECO:0007669"/>
    <property type="project" value="InterPro"/>
</dbReference>
<accession>A0A5P1R8W6</accession>
<dbReference type="Pfam" id="PF03781">
    <property type="entry name" value="FGE-sulfatase"/>
    <property type="match status" value="1"/>
</dbReference>
<keyword evidence="4" id="KW-1185">Reference proteome</keyword>
<evidence type="ECO:0000313" key="4">
    <source>
        <dbReference type="Proteomes" id="UP000324760"/>
    </source>
</evidence>
<reference evidence="3 4" key="1">
    <citation type="journal article" date="2019" name="Biochem. Eng. J.">
        <title>Metabolic engineering of the marine bacteria Neptunomonas concharum for the production of acetoin and meso-2,3-butanediol from acetate.</title>
        <authorList>
            <person name="Li W."/>
            <person name="Pu N."/>
            <person name="Liu C.-X."/>
            <person name="Yuan Q.-P."/>
            <person name="Li Z.-J."/>
        </authorList>
    </citation>
    <scope>NUCLEOTIDE SEQUENCE [LARGE SCALE GENOMIC DNA]</scope>
    <source>
        <strain evidence="3 4">JCM17730</strain>
    </source>
</reference>
<organism evidence="3 4">
    <name type="scientific">Neptunomonas concharum</name>
    <dbReference type="NCBI Taxonomy" id="1031538"/>
    <lineage>
        <taxon>Bacteria</taxon>
        <taxon>Pseudomonadati</taxon>
        <taxon>Pseudomonadota</taxon>
        <taxon>Gammaproteobacteria</taxon>
        <taxon>Oceanospirillales</taxon>
        <taxon>Oceanospirillaceae</taxon>
        <taxon>Neptunomonas</taxon>
    </lineage>
</organism>
<dbReference type="PANTHER" id="PTHR23150">
    <property type="entry name" value="SULFATASE MODIFYING FACTOR 1, 2"/>
    <property type="match status" value="1"/>
</dbReference>
<dbReference type="RefSeq" id="WP_138988776.1">
    <property type="nucleotide sequence ID" value="NZ_CP043869.1"/>
</dbReference>
<dbReference type="Gene3D" id="1.10.510.10">
    <property type="entry name" value="Transferase(Phosphotransferase) domain 1"/>
    <property type="match status" value="1"/>
</dbReference>
<feature type="transmembrane region" description="Helical" evidence="1">
    <location>
        <begin position="316"/>
        <end position="340"/>
    </location>
</feature>
<dbReference type="Proteomes" id="UP000324760">
    <property type="component" value="Chromosome"/>
</dbReference>
<dbReference type="Pfam" id="PF00069">
    <property type="entry name" value="Pkinase"/>
    <property type="match status" value="1"/>
</dbReference>
<dbReference type="InterPro" id="IPR011009">
    <property type="entry name" value="Kinase-like_dom_sf"/>
</dbReference>
<dbReference type="GO" id="GO:0120147">
    <property type="term" value="F:formylglycine-generating oxidase activity"/>
    <property type="evidence" value="ECO:0007669"/>
    <property type="project" value="TreeGrafter"/>
</dbReference>
<dbReference type="SUPFAM" id="SSF56436">
    <property type="entry name" value="C-type lectin-like"/>
    <property type="match status" value="1"/>
</dbReference>
<dbReference type="Gene3D" id="3.90.1580.10">
    <property type="entry name" value="paralog of FGE (formylglycine-generating enzyme)"/>
    <property type="match status" value="1"/>
</dbReference>
<dbReference type="InterPro" id="IPR005532">
    <property type="entry name" value="SUMF_dom"/>
</dbReference>
<dbReference type="KEGG" id="ncu:F0U83_04750"/>
<keyword evidence="1" id="KW-0472">Membrane</keyword>
<feature type="domain" description="Protein kinase" evidence="2">
    <location>
        <begin position="25"/>
        <end position="280"/>
    </location>
</feature>
<name>A0A5P1R8W6_9GAMM</name>
<dbReference type="SUPFAM" id="SSF56112">
    <property type="entry name" value="Protein kinase-like (PK-like)"/>
    <property type="match status" value="1"/>
</dbReference>
<keyword evidence="1" id="KW-1133">Transmembrane helix</keyword>
<dbReference type="AlphaFoldDB" id="A0A5P1R8W6"/>
<evidence type="ECO:0000256" key="1">
    <source>
        <dbReference type="SAM" id="Phobius"/>
    </source>
</evidence>
<evidence type="ECO:0000313" key="3">
    <source>
        <dbReference type="EMBL" id="QEQ96070.1"/>
    </source>
</evidence>
<dbReference type="PANTHER" id="PTHR23150:SF35">
    <property type="entry name" value="BLL6746 PROTEIN"/>
    <property type="match status" value="1"/>
</dbReference>
<dbReference type="PROSITE" id="PS50011">
    <property type="entry name" value="PROTEIN_KINASE_DOM"/>
    <property type="match status" value="1"/>
</dbReference>
<proteinExistence type="predicted"/>
<dbReference type="InterPro" id="IPR042095">
    <property type="entry name" value="SUMF_sf"/>
</dbReference>
<dbReference type="InterPro" id="IPR000719">
    <property type="entry name" value="Prot_kinase_dom"/>
</dbReference>
<protein>
    <submittedName>
        <fullName evidence="3">SUMF1/EgtB/PvdO family nonheme iron enzyme</fullName>
    </submittedName>
</protein>
<dbReference type="EMBL" id="CP043869">
    <property type="protein sequence ID" value="QEQ96070.1"/>
    <property type="molecule type" value="Genomic_DNA"/>
</dbReference>
<keyword evidence="1" id="KW-0812">Transmembrane</keyword>
<sequence length="656" mass="73235">MDNLQQQLYLSLNDANIIGPEHHRFKLKGNSAPHPLGQLWQADDLSTSSPTPVSLIVIAPELTKHKGLLAAFKKQIIRAKGLRHKHILSIYGYFVHRGGLLFFAFEALDGLTLANLIHERKISKLKEGQQRGLIHQLASAVDFFHQKTRTPHGAISPDLIYINRQAGVKLFPLDPRELFAETTFQLEPAFLYPAYQAPEAFHPNPLPIVSDIYSVACISYAILTGNPPFTISDDEAARVKKELKAPTQMNKSQWFALQQGLTTTPEQRQPNCATLIEAIFHQAEPTTNQEEPSPADTATAEIANVSAPQSGDKTTLYWLVGSFLFAAGVTVGFFASLLLADHQRQQLNGHIEQWKNQASMWKATSEDQTNQILQMEAEINQLKEQTLAMSTPFQASGVQQRASASEPTHFVAFHDPLSIGGFGPDMISLPAGQFQMGDINRQGDDNEKPVITVNVQKPFALSRHEVTFEQYDRFAEATQRKRPNDNGWGRGQLPVVNVSWNDANNYANWLREQTGQPYRLPSEAEWEYAARAGTSSAYWWGNELSSQKAVCDGCGTLWDGEKPAPVGSLLANPWGFNDLNGNVDEWVQDCYTETLANYPKDGQAYLQAGCEYRAMRGGSWFDIGRVVRSASRYRHPPTSTRNTWGFRVALDLNDKN</sequence>
<dbReference type="GO" id="GO:0005524">
    <property type="term" value="F:ATP binding"/>
    <property type="evidence" value="ECO:0007669"/>
    <property type="project" value="InterPro"/>
</dbReference>
<dbReference type="SMART" id="SM00220">
    <property type="entry name" value="S_TKc"/>
    <property type="match status" value="1"/>
</dbReference>
<gene>
    <name evidence="3" type="ORF">F0U83_04750</name>
</gene>
<evidence type="ECO:0000259" key="2">
    <source>
        <dbReference type="PROSITE" id="PS50011"/>
    </source>
</evidence>